<sequence length="264" mass="28414">MPVLTSNTLTSNPISGLGPISQAVIKIVNNGTSRAVVYLTGLNNDVSPGTLFVQELFELDYEEVISRTYNIVQDFFQFNLVYSQENVHVQIFLIDSAGTYYPVELTRTAVSRITSEFRDNISLTATDFAAISFRRSGIIAIPEAVAAELRAESLEILASTPIRYQLVAGGTVNGSFVNFPTPTTAIPAAGTALQVNYTCTAVTGGRVITQGLGSGISGAYQNVSVNLLGQLLLYDLQEEPITLVISSLAGEDNVAATFRMSEQW</sequence>
<protein>
    <submittedName>
        <fullName evidence="1">Uncharacterized protein</fullName>
    </submittedName>
</protein>
<keyword evidence="2" id="KW-1185">Reference proteome</keyword>
<dbReference type="AlphaFoldDB" id="A0A1G8K7E5"/>
<dbReference type="OrthoDB" id="2835365at2"/>
<evidence type="ECO:0000313" key="1">
    <source>
        <dbReference type="EMBL" id="SDI39375.1"/>
    </source>
</evidence>
<dbReference type="RefSeq" id="WP_090713270.1">
    <property type="nucleotide sequence ID" value="NZ_CBCSKY010000002.1"/>
</dbReference>
<dbReference type="EMBL" id="FNDX01000005">
    <property type="protein sequence ID" value="SDI39375.1"/>
    <property type="molecule type" value="Genomic_DNA"/>
</dbReference>
<evidence type="ECO:0000313" key="2">
    <source>
        <dbReference type="Proteomes" id="UP000199050"/>
    </source>
</evidence>
<proteinExistence type="predicted"/>
<accession>A0A1G8K7E5</accession>
<reference evidence="2" key="1">
    <citation type="submission" date="2016-10" db="EMBL/GenBank/DDBJ databases">
        <authorList>
            <person name="Varghese N."/>
            <person name="Submissions S."/>
        </authorList>
    </citation>
    <scope>NUCLEOTIDE SEQUENCE [LARGE SCALE GENOMIC DNA]</scope>
    <source>
        <strain evidence="2">CGMCC 1.11012</strain>
    </source>
</reference>
<organism evidence="1 2">
    <name type="scientific">Paenibacillus typhae</name>
    <dbReference type="NCBI Taxonomy" id="1174501"/>
    <lineage>
        <taxon>Bacteria</taxon>
        <taxon>Bacillati</taxon>
        <taxon>Bacillota</taxon>
        <taxon>Bacilli</taxon>
        <taxon>Bacillales</taxon>
        <taxon>Paenibacillaceae</taxon>
        <taxon>Paenibacillus</taxon>
    </lineage>
</organism>
<name>A0A1G8K7E5_9BACL</name>
<gene>
    <name evidence="1" type="ORF">SAMN05216192_10559</name>
</gene>
<dbReference type="Proteomes" id="UP000199050">
    <property type="component" value="Unassembled WGS sequence"/>
</dbReference>